<dbReference type="AlphaFoldDB" id="A0A381Z8Y6"/>
<name>A0A381Z8Y6_9ZZZZ</name>
<protein>
    <recommendedName>
        <fullName evidence="3">MobA-like NTP transferase domain-containing protein</fullName>
    </recommendedName>
</protein>
<dbReference type="GO" id="GO:0016779">
    <property type="term" value="F:nucleotidyltransferase activity"/>
    <property type="evidence" value="ECO:0007669"/>
    <property type="project" value="UniProtKB-KW"/>
</dbReference>
<evidence type="ECO:0000256" key="1">
    <source>
        <dbReference type="ARBA" id="ARBA00022679"/>
    </source>
</evidence>
<dbReference type="InterPro" id="IPR029044">
    <property type="entry name" value="Nucleotide-diphossugar_trans"/>
</dbReference>
<evidence type="ECO:0000256" key="2">
    <source>
        <dbReference type="ARBA" id="ARBA00022695"/>
    </source>
</evidence>
<dbReference type="Pfam" id="PF12804">
    <property type="entry name" value="NTP_transf_3"/>
    <property type="match status" value="1"/>
</dbReference>
<reference evidence="4" key="1">
    <citation type="submission" date="2018-05" db="EMBL/GenBank/DDBJ databases">
        <authorList>
            <person name="Lanie J.A."/>
            <person name="Ng W.-L."/>
            <person name="Kazmierczak K.M."/>
            <person name="Andrzejewski T.M."/>
            <person name="Davidsen T.M."/>
            <person name="Wayne K.J."/>
            <person name="Tettelin H."/>
            <person name="Glass J.I."/>
            <person name="Rusch D."/>
            <person name="Podicherti R."/>
            <person name="Tsui H.-C.T."/>
            <person name="Winkler M.E."/>
        </authorList>
    </citation>
    <scope>NUCLEOTIDE SEQUENCE</scope>
</reference>
<keyword evidence="1" id="KW-0808">Transferase</keyword>
<dbReference type="InterPro" id="IPR050065">
    <property type="entry name" value="GlmU-like"/>
</dbReference>
<evidence type="ECO:0000259" key="3">
    <source>
        <dbReference type="Pfam" id="PF12804"/>
    </source>
</evidence>
<accession>A0A381Z8Y6</accession>
<feature type="domain" description="MobA-like NTP transferase" evidence="3">
    <location>
        <begin position="4"/>
        <end position="122"/>
    </location>
</feature>
<dbReference type="Gene3D" id="3.90.550.10">
    <property type="entry name" value="Spore Coat Polysaccharide Biosynthesis Protein SpsA, Chain A"/>
    <property type="match status" value="1"/>
</dbReference>
<organism evidence="4">
    <name type="scientific">marine metagenome</name>
    <dbReference type="NCBI Taxonomy" id="408172"/>
    <lineage>
        <taxon>unclassified sequences</taxon>
        <taxon>metagenomes</taxon>
        <taxon>ecological metagenomes</taxon>
    </lineage>
</organism>
<keyword evidence="2" id="KW-0548">Nucleotidyltransferase</keyword>
<gene>
    <name evidence="4" type="ORF">METZ01_LOCUS138438</name>
</gene>
<dbReference type="PANTHER" id="PTHR43584:SF8">
    <property type="entry name" value="N-ACETYLMURAMATE ALPHA-1-PHOSPHATE URIDYLYLTRANSFERASE"/>
    <property type="match status" value="1"/>
</dbReference>
<evidence type="ECO:0000313" key="4">
    <source>
        <dbReference type="EMBL" id="SVA85584.1"/>
    </source>
</evidence>
<dbReference type="PANTHER" id="PTHR43584">
    <property type="entry name" value="NUCLEOTIDYL TRANSFERASE"/>
    <property type="match status" value="1"/>
</dbReference>
<dbReference type="CDD" id="cd02523">
    <property type="entry name" value="PC_cytidylyltransferase"/>
    <property type="match status" value="1"/>
</dbReference>
<dbReference type="EMBL" id="UINC01020363">
    <property type="protein sequence ID" value="SVA85584.1"/>
    <property type="molecule type" value="Genomic_DNA"/>
</dbReference>
<proteinExistence type="predicted"/>
<sequence>MMKVIILAAGRGTRLGYHTKEIPKGLVDVNGKSIIERQIELFKKNGITEIVIVRGYKREKFCWNDVTFIDNEDFANNNQLASLVLAQNMVSGNVLILFGDLLFEQTILDQILASNSDISIAVDLNWKERYDENRNNQFPALAEIENDKITRISENKSLVRKKSSGEFFGIMKLSSKGSKILTDVIEKTKHHKGKFHDSYSFAMGKIPDIIEEVIDLGFTVKPILVSGKWFEVDTILDLEKAKTIFQ</sequence>
<dbReference type="SUPFAM" id="SSF53448">
    <property type="entry name" value="Nucleotide-diphospho-sugar transferases"/>
    <property type="match status" value="1"/>
</dbReference>
<dbReference type="InterPro" id="IPR025877">
    <property type="entry name" value="MobA-like_NTP_Trfase"/>
</dbReference>